<proteinExistence type="predicted"/>
<dbReference type="Proteomes" id="UP001066276">
    <property type="component" value="Chromosome 6"/>
</dbReference>
<protein>
    <submittedName>
        <fullName evidence="1">Uncharacterized protein</fullName>
    </submittedName>
</protein>
<gene>
    <name evidence="1" type="ORF">NDU88_008592</name>
</gene>
<dbReference type="EMBL" id="JANPWB010000010">
    <property type="protein sequence ID" value="KAJ1142265.1"/>
    <property type="molecule type" value="Genomic_DNA"/>
</dbReference>
<evidence type="ECO:0000313" key="2">
    <source>
        <dbReference type="Proteomes" id="UP001066276"/>
    </source>
</evidence>
<comment type="caution">
    <text evidence="1">The sequence shown here is derived from an EMBL/GenBank/DDBJ whole genome shotgun (WGS) entry which is preliminary data.</text>
</comment>
<evidence type="ECO:0000313" key="1">
    <source>
        <dbReference type="EMBL" id="KAJ1142265.1"/>
    </source>
</evidence>
<organism evidence="1 2">
    <name type="scientific">Pleurodeles waltl</name>
    <name type="common">Iberian ribbed newt</name>
    <dbReference type="NCBI Taxonomy" id="8319"/>
    <lineage>
        <taxon>Eukaryota</taxon>
        <taxon>Metazoa</taxon>
        <taxon>Chordata</taxon>
        <taxon>Craniata</taxon>
        <taxon>Vertebrata</taxon>
        <taxon>Euteleostomi</taxon>
        <taxon>Amphibia</taxon>
        <taxon>Batrachia</taxon>
        <taxon>Caudata</taxon>
        <taxon>Salamandroidea</taxon>
        <taxon>Salamandridae</taxon>
        <taxon>Pleurodelinae</taxon>
        <taxon>Pleurodeles</taxon>
    </lineage>
</organism>
<reference evidence="1" key="1">
    <citation type="journal article" date="2022" name="bioRxiv">
        <title>Sequencing and chromosome-scale assembly of the giantPleurodeles waltlgenome.</title>
        <authorList>
            <person name="Brown T."/>
            <person name="Elewa A."/>
            <person name="Iarovenko S."/>
            <person name="Subramanian E."/>
            <person name="Araus A.J."/>
            <person name="Petzold A."/>
            <person name="Susuki M."/>
            <person name="Suzuki K.-i.T."/>
            <person name="Hayashi T."/>
            <person name="Toyoda A."/>
            <person name="Oliveira C."/>
            <person name="Osipova E."/>
            <person name="Leigh N.D."/>
            <person name="Simon A."/>
            <person name="Yun M.H."/>
        </authorList>
    </citation>
    <scope>NUCLEOTIDE SEQUENCE</scope>
    <source>
        <strain evidence="1">20211129_DDA</strain>
        <tissue evidence="1">Liver</tissue>
    </source>
</reference>
<sequence>MAQPGEPCVAWQPPNKEKVWFSVSILKMVRDPSDTSQRRSRVAIQLTMVWRNWKALPLNEVEDTEVPSIGGLSCVRSRSKQHDDKSLDYDEVDGDEVEIEEGEVVEIRDNFDKLESEELQWWNRSLSEPLLP</sequence>
<keyword evidence="2" id="KW-1185">Reference proteome</keyword>
<accession>A0AAV7QV52</accession>
<dbReference type="AlphaFoldDB" id="A0AAV7QV52"/>
<name>A0AAV7QV52_PLEWA</name>